<dbReference type="KEGG" id="nur:ATY38_11215"/>
<evidence type="ECO:0000313" key="6">
    <source>
        <dbReference type="Proteomes" id="UP000244110"/>
    </source>
</evidence>
<feature type="transmembrane region" description="Helical" evidence="2">
    <location>
        <begin position="104"/>
        <end position="127"/>
    </location>
</feature>
<name>A0A0S3AKL4_9PROT</name>
<dbReference type="SUPFAM" id="SSF103473">
    <property type="entry name" value="MFS general substrate transporter"/>
    <property type="match status" value="1"/>
</dbReference>
<organism evidence="3 6">
    <name type="scientific">Nitrosomonas ureae</name>
    <dbReference type="NCBI Taxonomy" id="44577"/>
    <lineage>
        <taxon>Bacteria</taxon>
        <taxon>Pseudomonadati</taxon>
        <taxon>Pseudomonadota</taxon>
        <taxon>Betaproteobacteria</taxon>
        <taxon>Nitrosomonadales</taxon>
        <taxon>Nitrosomonadaceae</taxon>
        <taxon>Nitrosomonas</taxon>
    </lineage>
</organism>
<evidence type="ECO:0000313" key="4">
    <source>
        <dbReference type="EMBL" id="SDU17066.1"/>
    </source>
</evidence>
<dbReference type="RefSeq" id="WP_062559382.1">
    <property type="nucleotide sequence ID" value="NZ_CP013341.1"/>
</dbReference>
<reference evidence="3 6" key="3">
    <citation type="submission" date="2018-04" db="EMBL/GenBank/DDBJ databases">
        <title>Active sludge and wastewater microbial communities from Klosterneuburg, Austria.</title>
        <authorList>
            <person name="Wagner M."/>
        </authorList>
    </citation>
    <scope>NUCLEOTIDE SEQUENCE [LARGE SCALE GENOMIC DNA]</scope>
    <source>
        <strain evidence="3 6">Nm4</strain>
    </source>
</reference>
<feature type="compositionally biased region" description="Low complexity" evidence="1">
    <location>
        <begin position="180"/>
        <end position="197"/>
    </location>
</feature>
<dbReference type="InterPro" id="IPR036259">
    <property type="entry name" value="MFS_trans_sf"/>
</dbReference>
<feature type="transmembrane region" description="Helical" evidence="2">
    <location>
        <begin position="266"/>
        <end position="289"/>
    </location>
</feature>
<sequence length="304" mass="32839">MYSSTNNEIPIPTTTYTGWSINWGAIFASLVFIYALSWLLFTLSSAIGLSIVEIPNPHDTDVKSESLTLSITLYAWLIGTILITYFCGGLLVGKLSGNADQGTLMLHGLVMWSCTILIAILLGAMGVNSFLSSATSAVKTTATIGAELPNITSSGNKQLPSSFQPLISSLKQEIKKGGSQDDTNSSQQDDNSNSKSQHASDSIDPQALRLMAFALIQGDEKQAKEIIASSTDLDEKQVDELVNSVKSKADKIGKDIEKKANEVRQYASGILWLTFISYIVALFASILGARWGSKELSHSIYQTK</sequence>
<dbReference type="AlphaFoldDB" id="A0A0S3AKL4"/>
<evidence type="ECO:0000313" key="5">
    <source>
        <dbReference type="Proteomes" id="UP000182882"/>
    </source>
</evidence>
<reference evidence="4" key="2">
    <citation type="submission" date="2016-10" db="EMBL/GenBank/DDBJ databases">
        <authorList>
            <person name="de Groot N.N."/>
        </authorList>
    </citation>
    <scope>NUCLEOTIDE SEQUENCE [LARGE SCALE GENOMIC DNA]</scope>
    <source>
        <strain evidence="4">Nm10</strain>
    </source>
</reference>
<keyword evidence="2" id="KW-1133">Transmembrane helix</keyword>
<dbReference type="EMBL" id="QAOL01000024">
    <property type="protein sequence ID" value="PTQ83210.1"/>
    <property type="molecule type" value="Genomic_DNA"/>
</dbReference>
<keyword evidence="2" id="KW-0812">Transmembrane</keyword>
<gene>
    <name evidence="3" type="ORF">C8R28_102412</name>
    <name evidence="4" type="ORF">SAMN05216406_13013</name>
</gene>
<reference evidence="5" key="1">
    <citation type="submission" date="2016-10" db="EMBL/GenBank/DDBJ databases">
        <authorList>
            <person name="Varghese N."/>
            <person name="Submissions S."/>
        </authorList>
    </citation>
    <scope>NUCLEOTIDE SEQUENCE [LARGE SCALE GENOMIC DNA]</scope>
    <source>
        <strain evidence="5">Nm10</strain>
    </source>
</reference>
<evidence type="ECO:0000256" key="1">
    <source>
        <dbReference type="SAM" id="MobiDB-lite"/>
    </source>
</evidence>
<accession>A0A0S3AKL4</accession>
<feature type="region of interest" description="Disordered" evidence="1">
    <location>
        <begin position="174"/>
        <end position="202"/>
    </location>
</feature>
<protein>
    <submittedName>
        <fullName evidence="3">Uncharacterized protein</fullName>
    </submittedName>
</protein>
<proteinExistence type="predicted"/>
<keyword evidence="5" id="KW-1185">Reference proteome</keyword>
<feature type="transmembrane region" description="Helical" evidence="2">
    <location>
        <begin position="26"/>
        <end position="52"/>
    </location>
</feature>
<evidence type="ECO:0000313" key="3">
    <source>
        <dbReference type="EMBL" id="PTQ83210.1"/>
    </source>
</evidence>
<keyword evidence="2" id="KW-0472">Membrane</keyword>
<feature type="transmembrane region" description="Helical" evidence="2">
    <location>
        <begin position="73"/>
        <end position="92"/>
    </location>
</feature>
<dbReference type="Proteomes" id="UP000244110">
    <property type="component" value="Unassembled WGS sequence"/>
</dbReference>
<dbReference type="Proteomes" id="UP000182882">
    <property type="component" value="Unassembled WGS sequence"/>
</dbReference>
<dbReference type="EMBL" id="FNLN01000030">
    <property type="protein sequence ID" value="SDU17066.1"/>
    <property type="molecule type" value="Genomic_DNA"/>
</dbReference>
<evidence type="ECO:0000256" key="2">
    <source>
        <dbReference type="SAM" id="Phobius"/>
    </source>
</evidence>